<keyword evidence="2" id="KW-1185">Reference proteome</keyword>
<reference evidence="1 2" key="1">
    <citation type="submission" date="2021-03" db="EMBL/GenBank/DDBJ databases">
        <title>Sequencing the genomes of 1000 actinobacteria strains.</title>
        <authorList>
            <person name="Klenk H.-P."/>
        </authorList>
    </citation>
    <scope>NUCLEOTIDE SEQUENCE [LARGE SCALE GENOMIC DNA]</scope>
    <source>
        <strain evidence="1 2">DSM 20168</strain>
    </source>
</reference>
<proteinExistence type="predicted"/>
<organism evidence="1 2">
    <name type="scientific">Glutamicibacter protophormiae</name>
    <name type="common">Brevibacterium protophormiae</name>
    <dbReference type="NCBI Taxonomy" id="37930"/>
    <lineage>
        <taxon>Bacteria</taxon>
        <taxon>Bacillati</taxon>
        <taxon>Actinomycetota</taxon>
        <taxon>Actinomycetes</taxon>
        <taxon>Micrococcales</taxon>
        <taxon>Micrococcaceae</taxon>
        <taxon>Glutamicibacter</taxon>
    </lineage>
</organism>
<dbReference type="Proteomes" id="UP001195422">
    <property type="component" value="Unassembled WGS sequence"/>
</dbReference>
<accession>A0ABS4XR84</accession>
<evidence type="ECO:0000313" key="2">
    <source>
        <dbReference type="Proteomes" id="UP001195422"/>
    </source>
</evidence>
<gene>
    <name evidence="1" type="ORF">JOF39_001991</name>
</gene>
<dbReference type="EMBL" id="JAGIOJ010000001">
    <property type="protein sequence ID" value="MBP2398910.1"/>
    <property type="molecule type" value="Genomic_DNA"/>
</dbReference>
<name>A0ABS4XR84_GLUPR</name>
<protein>
    <submittedName>
        <fullName evidence="1">Uncharacterized protein</fullName>
    </submittedName>
</protein>
<comment type="caution">
    <text evidence="1">The sequence shown here is derived from an EMBL/GenBank/DDBJ whole genome shotgun (WGS) entry which is preliminary data.</text>
</comment>
<dbReference type="RefSeq" id="WP_188947675.1">
    <property type="nucleotide sequence ID" value="NZ_BMPH01000003.1"/>
</dbReference>
<evidence type="ECO:0000313" key="1">
    <source>
        <dbReference type="EMBL" id="MBP2398910.1"/>
    </source>
</evidence>
<sequence>MTDAPKINATLNDLDSGAQAGSFVLGLKGGKRITFPDPGAMEWTAAEEFLQDLQSQNTRGMLEKWLSEADFKKLLADKLNLYQISELGKLVNAHYEAIFGEQGNGIGS</sequence>